<reference evidence="3" key="1">
    <citation type="submission" date="2022-10" db="EMBL/GenBank/DDBJ databases">
        <title>The complete genomes of actinobacterial strains from the NBC collection.</title>
        <authorList>
            <person name="Joergensen T.S."/>
            <person name="Alvarez Arevalo M."/>
            <person name="Sterndorff E.B."/>
            <person name="Faurdal D."/>
            <person name="Vuksanovic O."/>
            <person name="Mourched A.-S."/>
            <person name="Charusanti P."/>
            <person name="Shaw S."/>
            <person name="Blin K."/>
            <person name="Weber T."/>
        </authorList>
    </citation>
    <scope>NUCLEOTIDE SEQUENCE</scope>
    <source>
        <strain evidence="3">NBC_00119</strain>
    </source>
</reference>
<evidence type="ECO:0000313" key="3">
    <source>
        <dbReference type="EMBL" id="WTS11261.1"/>
    </source>
</evidence>
<proteinExistence type="predicted"/>
<accession>A0AAU1U0A9</accession>
<dbReference type="EMBL" id="CP108195">
    <property type="protein sequence ID" value="WTS11176.1"/>
    <property type="molecule type" value="Genomic_DNA"/>
</dbReference>
<organism evidence="3">
    <name type="scientific">Streptomyces sp. NBC_00119</name>
    <dbReference type="NCBI Taxonomy" id="2975659"/>
    <lineage>
        <taxon>Bacteria</taxon>
        <taxon>Bacillati</taxon>
        <taxon>Actinomycetota</taxon>
        <taxon>Actinomycetes</taxon>
        <taxon>Kitasatosporales</taxon>
        <taxon>Streptomycetaceae</taxon>
        <taxon>Streptomyces</taxon>
    </lineage>
</organism>
<name>A0AAU1U0A9_9ACTN</name>
<dbReference type="EMBL" id="CP108195">
    <property type="protein sequence ID" value="WTS12252.1"/>
    <property type="molecule type" value="Genomic_DNA"/>
</dbReference>
<evidence type="ECO:0000313" key="4">
    <source>
        <dbReference type="EMBL" id="WTS12252.1"/>
    </source>
</evidence>
<dbReference type="NCBIfam" id="NF033539">
    <property type="entry name" value="transpos_IS1380"/>
    <property type="match status" value="1"/>
</dbReference>
<feature type="domain" description="Transposase DDE" evidence="1">
    <location>
        <begin position="6"/>
        <end position="453"/>
    </location>
</feature>
<protein>
    <submittedName>
        <fullName evidence="3">IS1380 family transposase</fullName>
    </submittedName>
</protein>
<dbReference type="Pfam" id="PF13701">
    <property type="entry name" value="DDE_Tnp_1_4"/>
    <property type="match status" value="1"/>
</dbReference>
<sequence length="466" mass="49742">MQSSHAAAKVSARFDDPNLVGYGGLEPVVRLAERCGLPALASEHVRLPVSKDGTGAFPAAKLMSLVGGMVAGADSIDDMDRLRHGALPRLFAGVRAPSTLGSFLRSFTHGHVKQLHAVARRFLPELAAHTGLLSGAESVAHVDIDDTIRRTYGYAKQGAGYGYSKVKGLNALLGIVSTPLSAPVIAATRLRKGPTNSARGAAAFVAETIRTARASGATGLLIVRADSAFYGADVIGACRALDARFSVTVRMNASIKAAIAGIDEAAWKAVKYPKAVWDEEGQCWISDAEIAEATYTAFTSKPKNQQVTARLIVRRVKRLNPGAIPEGQGTLFDTWRYHGAFTNSPLSLAAAERDHRRHAVVEQVIADVKNGPFAHAPSGHFQANAAWLALSALAHNLTRAAGTLASAFHAKATTGTIRDHLINVPARLARSARRLTLHLPQRWPWRDDFTQLFDLAHAPPPAVDKP</sequence>
<evidence type="ECO:0000259" key="1">
    <source>
        <dbReference type="Pfam" id="PF13701"/>
    </source>
</evidence>
<dbReference type="EMBL" id="CP108195">
    <property type="protein sequence ID" value="WTS11261.1"/>
    <property type="molecule type" value="Genomic_DNA"/>
</dbReference>
<dbReference type="InterPro" id="IPR025668">
    <property type="entry name" value="Tnp_DDE_dom"/>
</dbReference>
<evidence type="ECO:0000313" key="2">
    <source>
        <dbReference type="EMBL" id="WTS11176.1"/>
    </source>
</evidence>
<dbReference type="AlphaFoldDB" id="A0AAU1U0A9"/>
<dbReference type="InterPro" id="IPR047960">
    <property type="entry name" value="Transpos_IS1380"/>
</dbReference>
<gene>
    <name evidence="2" type="ORF">OHU69_08910</name>
    <name evidence="3" type="ORF">OHU69_09360</name>
    <name evidence="4" type="ORF">OHU69_15155</name>
</gene>